<dbReference type="GO" id="GO:0005737">
    <property type="term" value="C:cytoplasm"/>
    <property type="evidence" value="ECO:0007669"/>
    <property type="project" value="UniProtKB-UniRule"/>
</dbReference>
<keyword evidence="2 4" id="KW-0378">Hydrolase</keyword>
<dbReference type="PIRSF" id="PIRSF038800">
    <property type="entry name" value="KYNU"/>
    <property type="match status" value="1"/>
</dbReference>
<comment type="catalytic activity">
    <reaction evidence="4 6">
        <text>L-kynurenine + H2O = anthranilate + L-alanine + H(+)</text>
        <dbReference type="Rhea" id="RHEA:16813"/>
        <dbReference type="ChEBI" id="CHEBI:15377"/>
        <dbReference type="ChEBI" id="CHEBI:15378"/>
        <dbReference type="ChEBI" id="CHEBI:16567"/>
        <dbReference type="ChEBI" id="CHEBI:57959"/>
        <dbReference type="ChEBI" id="CHEBI:57972"/>
        <dbReference type="EC" id="3.7.1.3"/>
    </reaction>
</comment>
<dbReference type="GO" id="GO:0097053">
    <property type="term" value="P:L-kynurenine catabolic process"/>
    <property type="evidence" value="ECO:0007669"/>
    <property type="project" value="UniProtKB-UniRule"/>
</dbReference>
<feature type="binding site" evidence="4">
    <location>
        <position position="211"/>
    </location>
    <ligand>
        <name>pyridoxal 5'-phosphate</name>
        <dbReference type="ChEBI" id="CHEBI:597326"/>
    </ligand>
</feature>
<evidence type="ECO:0000256" key="3">
    <source>
        <dbReference type="ARBA" id="ARBA00022898"/>
    </source>
</evidence>
<dbReference type="PANTHER" id="PTHR14084:SF0">
    <property type="entry name" value="KYNURENINASE"/>
    <property type="match status" value="1"/>
</dbReference>
<dbReference type="Gene3D" id="3.40.640.10">
    <property type="entry name" value="Type I PLP-dependent aspartate aminotransferase-like (Major domain)"/>
    <property type="match status" value="1"/>
</dbReference>
<comment type="caution">
    <text evidence="4">Lacks conserved residue(s) required for the propagation of feature annotation.</text>
</comment>
<dbReference type="GO" id="GO:0030429">
    <property type="term" value="F:kynureninase activity"/>
    <property type="evidence" value="ECO:0007669"/>
    <property type="project" value="UniProtKB-UniRule"/>
</dbReference>
<evidence type="ECO:0000256" key="6">
    <source>
        <dbReference type="PIRNR" id="PIRNR038800"/>
    </source>
</evidence>
<evidence type="ECO:0000256" key="7">
    <source>
        <dbReference type="RuleBase" id="RU004508"/>
    </source>
</evidence>
<evidence type="ECO:0000313" key="9">
    <source>
        <dbReference type="Proteomes" id="UP000197361"/>
    </source>
</evidence>
<dbReference type="Proteomes" id="UP000197361">
    <property type="component" value="Unassembled WGS sequence"/>
</dbReference>
<evidence type="ECO:0000313" key="8">
    <source>
        <dbReference type="EMBL" id="OWQ94860.1"/>
    </source>
</evidence>
<dbReference type="Pfam" id="PF22580">
    <property type="entry name" value="KYNU_C"/>
    <property type="match status" value="1"/>
</dbReference>
<dbReference type="EMBL" id="NISK01000004">
    <property type="protein sequence ID" value="OWQ94860.1"/>
    <property type="molecule type" value="Genomic_DNA"/>
</dbReference>
<dbReference type="GO" id="GO:0009435">
    <property type="term" value="P:NAD+ biosynthetic process"/>
    <property type="evidence" value="ECO:0007669"/>
    <property type="project" value="UniProtKB-UniRule"/>
</dbReference>
<feature type="binding site" evidence="4">
    <location>
        <position position="289"/>
    </location>
    <ligand>
        <name>pyridoxal 5'-phosphate</name>
        <dbReference type="ChEBI" id="CHEBI:597326"/>
    </ligand>
</feature>
<dbReference type="InterPro" id="IPR010111">
    <property type="entry name" value="Kynureninase"/>
</dbReference>
<comment type="caution">
    <text evidence="8">The sequence shown here is derived from an EMBL/GenBank/DDBJ whole genome shotgun (WGS) entry which is preliminary data.</text>
</comment>
<dbReference type="InterPro" id="IPR015424">
    <property type="entry name" value="PyrdxlP-dep_Trfase"/>
</dbReference>
<dbReference type="SUPFAM" id="SSF53383">
    <property type="entry name" value="PLP-dependent transferases"/>
    <property type="match status" value="1"/>
</dbReference>
<reference evidence="8 9" key="1">
    <citation type="journal article" date="2010" name="Int. J. Syst. Evol. Microbiol.">
        <title>Sphingopyxis bauzanensis sp. nov., a psychrophilic bacterium isolated from soil.</title>
        <authorList>
            <person name="Zhang D.C."/>
            <person name="Liu H.C."/>
            <person name="Xin Y.H."/>
            <person name="Zhou Y.G."/>
            <person name="Schinner F."/>
            <person name="Margesin R."/>
        </authorList>
    </citation>
    <scope>NUCLEOTIDE SEQUENCE [LARGE SCALE GENOMIC DNA]</scope>
    <source>
        <strain evidence="8 9">DSM 22271</strain>
    </source>
</reference>
<accession>A0A246JPU4</accession>
<evidence type="ECO:0000256" key="2">
    <source>
        <dbReference type="ARBA" id="ARBA00022801"/>
    </source>
</evidence>
<evidence type="ECO:0000256" key="5">
    <source>
        <dbReference type="NCBIfam" id="TIGR01814"/>
    </source>
</evidence>
<organism evidence="8 9">
    <name type="scientific">Sphingopyxis bauzanensis</name>
    <dbReference type="NCBI Taxonomy" id="651663"/>
    <lineage>
        <taxon>Bacteria</taxon>
        <taxon>Pseudomonadati</taxon>
        <taxon>Pseudomonadota</taxon>
        <taxon>Alphaproteobacteria</taxon>
        <taxon>Sphingomonadales</taxon>
        <taxon>Sphingomonadaceae</taxon>
        <taxon>Sphingopyxis</taxon>
    </lineage>
</organism>
<dbReference type="UniPathway" id="UPA00253">
    <property type="reaction ID" value="UER00329"/>
</dbReference>
<dbReference type="GO" id="GO:0043420">
    <property type="term" value="P:anthranilate metabolic process"/>
    <property type="evidence" value="ECO:0007669"/>
    <property type="project" value="TreeGrafter"/>
</dbReference>
<dbReference type="InterPro" id="IPR015422">
    <property type="entry name" value="PyrdxlP-dep_Trfase_small"/>
</dbReference>
<dbReference type="InterPro" id="IPR015421">
    <property type="entry name" value="PyrdxlP-dep_Trfase_major"/>
</dbReference>
<comment type="cofactor">
    <cofactor evidence="4 6">
        <name>pyridoxal 5'-phosphate</name>
        <dbReference type="ChEBI" id="CHEBI:597326"/>
    </cofactor>
</comment>
<comment type="function">
    <text evidence="4 6">Catalyzes the cleavage of L-kynurenine (L-Kyn) and L-3-hydroxykynurenine (L-3OHKyn) into anthranilic acid (AA) and 3-hydroxyanthranilic acid (3-OHAA), respectively.</text>
</comment>
<comment type="catalytic activity">
    <reaction evidence="6">
        <text>3-hydroxy-L-kynurenine + H2O = 3-hydroxyanthranilate + L-alanine + H(+)</text>
        <dbReference type="Rhea" id="RHEA:25143"/>
        <dbReference type="ChEBI" id="CHEBI:15377"/>
        <dbReference type="ChEBI" id="CHEBI:15378"/>
        <dbReference type="ChEBI" id="CHEBI:36559"/>
        <dbReference type="ChEBI" id="CHEBI:57972"/>
        <dbReference type="ChEBI" id="CHEBI:58125"/>
        <dbReference type="EC" id="3.7.1.3"/>
    </reaction>
</comment>
<dbReference type="InterPro" id="IPR000653">
    <property type="entry name" value="DegT/StrS_aminotransferase"/>
</dbReference>
<comment type="subunit">
    <text evidence="4 6">Homodimer.</text>
</comment>
<dbReference type="AlphaFoldDB" id="A0A246JPU4"/>
<dbReference type="UniPathway" id="UPA00334">
    <property type="reaction ID" value="UER00455"/>
</dbReference>
<name>A0A246JPU4_9SPHN</name>
<dbReference type="GO" id="GO:0019441">
    <property type="term" value="P:L-tryptophan catabolic process to kynurenine"/>
    <property type="evidence" value="ECO:0007669"/>
    <property type="project" value="TreeGrafter"/>
</dbReference>
<feature type="binding site" evidence="4">
    <location>
        <position position="233"/>
    </location>
    <ligand>
        <name>pyridoxal 5'-phosphate</name>
        <dbReference type="ChEBI" id="CHEBI:597326"/>
    </ligand>
</feature>
<comment type="pathway">
    <text evidence="4 6">Amino-acid degradation; L-kynurenine degradation; L-alanine and anthranilate from L-kynurenine: step 1/1.</text>
</comment>
<dbReference type="PANTHER" id="PTHR14084">
    <property type="entry name" value="KYNURENINASE"/>
    <property type="match status" value="1"/>
</dbReference>
<keyword evidence="9" id="KW-1185">Reference proteome</keyword>
<feature type="binding site" evidence="4">
    <location>
        <position position="109"/>
    </location>
    <ligand>
        <name>pyridoxal 5'-phosphate</name>
        <dbReference type="ChEBI" id="CHEBI:597326"/>
    </ligand>
</feature>
<dbReference type="Gene3D" id="3.90.1150.10">
    <property type="entry name" value="Aspartate Aminotransferase, domain 1"/>
    <property type="match status" value="1"/>
</dbReference>
<dbReference type="GO" id="GO:0030170">
    <property type="term" value="F:pyridoxal phosphate binding"/>
    <property type="evidence" value="ECO:0007669"/>
    <property type="project" value="UniProtKB-UniRule"/>
</dbReference>
<dbReference type="NCBIfam" id="TIGR01814">
    <property type="entry name" value="kynureninase"/>
    <property type="match status" value="1"/>
</dbReference>
<feature type="binding site" evidence="4">
    <location>
        <position position="179"/>
    </location>
    <ligand>
        <name>pyridoxal 5'-phosphate</name>
        <dbReference type="ChEBI" id="CHEBI:597326"/>
    </ligand>
</feature>
<dbReference type="RefSeq" id="WP_088443074.1">
    <property type="nucleotide sequence ID" value="NZ_BMMC01000030.1"/>
</dbReference>
<proteinExistence type="inferred from homology"/>
<evidence type="ECO:0000256" key="4">
    <source>
        <dbReference type="HAMAP-Rule" id="MF_01970"/>
    </source>
</evidence>
<comment type="pathway">
    <text evidence="4 6">Cofactor biosynthesis; NAD(+) biosynthesis; quinolinate from L-kynurenine: step 2/3.</text>
</comment>
<feature type="binding site" evidence="4">
    <location>
        <position position="263"/>
    </location>
    <ligand>
        <name>pyridoxal 5'-phosphate</name>
        <dbReference type="ChEBI" id="CHEBI:597326"/>
    </ligand>
</feature>
<evidence type="ECO:0000256" key="1">
    <source>
        <dbReference type="ARBA" id="ARBA00022642"/>
    </source>
</evidence>
<protein>
    <recommendedName>
        <fullName evidence="4 5">Kynureninase</fullName>
        <ecNumber evidence="4 5">3.7.1.3</ecNumber>
    </recommendedName>
    <alternativeName>
        <fullName evidence="4">L-kynurenine hydrolase</fullName>
    </alternativeName>
</protein>
<keyword evidence="3 4" id="KW-0663">Pyridoxal phosphate</keyword>
<gene>
    <name evidence="4 8" type="primary">kynU</name>
    <name evidence="8" type="ORF">CDQ92_17600</name>
</gene>
<feature type="modified residue" description="N6-(pyridoxal phosphate)lysine" evidence="4">
    <location>
        <position position="234"/>
    </location>
</feature>
<feature type="binding site" evidence="4">
    <location>
        <position position="110"/>
    </location>
    <ligand>
        <name>pyridoxal 5'-phosphate</name>
        <dbReference type="ChEBI" id="CHEBI:597326"/>
    </ligand>
</feature>
<dbReference type="GO" id="GO:0019805">
    <property type="term" value="P:quinolinate biosynthetic process"/>
    <property type="evidence" value="ECO:0007669"/>
    <property type="project" value="UniProtKB-UniRule"/>
</dbReference>
<comment type="similarity">
    <text evidence="4 6">Belongs to the kynureninase family.</text>
</comment>
<dbReference type="OrthoDB" id="9812626at2"/>
<keyword evidence="1 4" id="KW-0662">Pyridine nucleotide biosynthesis</keyword>
<comment type="similarity">
    <text evidence="7">Belongs to the DegT/DnrJ/EryC1 family.</text>
</comment>
<dbReference type="EC" id="3.7.1.3" evidence="4 5"/>
<dbReference type="Pfam" id="PF01041">
    <property type="entry name" value="DegT_DnrJ_EryC1"/>
    <property type="match status" value="1"/>
</dbReference>
<feature type="binding site" evidence="4">
    <location>
        <position position="208"/>
    </location>
    <ligand>
        <name>pyridoxal 5'-phosphate</name>
        <dbReference type="ChEBI" id="CHEBI:597326"/>
    </ligand>
</feature>
<dbReference type="HAMAP" id="MF_01970">
    <property type="entry name" value="Kynureninase"/>
    <property type="match status" value="1"/>
</dbReference>
<sequence>MTLDAATIEIPATPGRAWCEDMDRADALAPMRDQFDLPDGMIYLDGNSLGAMPKAASARAQTVVTHEWGTDLIKSWNSAGWFDLPVRLGDKLAPLIGADAGEAIVCDSTSQNLFKVLSAAVAMRPDRSVLILEGSNFPTNNYIAEGVAAATSGRVSVRLCEKDEIADAIDENTVAVAITHVHYKSGHVHDMAAITARAHAAGALAIWDLCHSAGAMPVDLNRCNADFAVGCTYKYLNGGPGSPAFLFAAKRHQGQALQPVTGWWGHAAPFAFEPGYRPQPGLRQFLIGTQPILSMALVETGLDIHLQADMAAIRTKSMALTDLFIHLVEQRCAGHGFTLASPREAAERGSQVSFAHAEGYPIMRALIAAGVIGDFRAPDTVRFGFTPLYVGYADVWDAVDRLVTIMDQGVWKRPEHQERDAVT</sequence>